<accession>A0AAJ6B0I8</accession>
<proteinExistence type="predicted"/>
<dbReference type="EMBL" id="CP119312">
    <property type="protein sequence ID" value="WEK05242.1"/>
    <property type="molecule type" value="Genomic_DNA"/>
</dbReference>
<sequence length="132" mass="13844">MPKSQKFPLPLFTLLTAGPALIVGAGLWYVAGLAPSCDVSISDRQTAPDGQFDLVVFSRDCGTTTGPNTQAALIPAGDDLPEDAASFVSVGQTDAALDARWDGFGNIELTLPQGAEIYRQDEAVAGVTVIYR</sequence>
<dbReference type="Proteomes" id="UP001217476">
    <property type="component" value="Chromosome"/>
</dbReference>
<gene>
    <name evidence="1" type="ORF">P0Y65_02995</name>
</gene>
<name>A0AAJ6B0I8_9HYPH</name>
<reference evidence="1" key="1">
    <citation type="submission" date="2023-03" db="EMBL/GenBank/DDBJ databases">
        <title>Andean soil-derived lignocellulolytic bacterial consortium as a source of novel taxa and putative plastic-active enzymes.</title>
        <authorList>
            <person name="Diaz-Garcia L."/>
            <person name="Chuvochina M."/>
            <person name="Feuerriegel G."/>
            <person name="Bunk B."/>
            <person name="Sproer C."/>
            <person name="Streit W.R."/>
            <person name="Rodriguez L.M."/>
            <person name="Overmann J."/>
            <person name="Jimenez D.J."/>
        </authorList>
    </citation>
    <scope>NUCLEOTIDE SEQUENCE</scope>
    <source>
        <strain evidence="1">MAG 4196</strain>
    </source>
</reference>
<organism evidence="1 2">
    <name type="scientific">Candidatus Devosia phytovorans</name>
    <dbReference type="NCBI Taxonomy" id="3121372"/>
    <lineage>
        <taxon>Bacteria</taxon>
        <taxon>Pseudomonadati</taxon>
        <taxon>Pseudomonadota</taxon>
        <taxon>Alphaproteobacteria</taxon>
        <taxon>Hyphomicrobiales</taxon>
        <taxon>Devosiaceae</taxon>
        <taxon>Devosia</taxon>
    </lineage>
</organism>
<protein>
    <submittedName>
        <fullName evidence="1">Uncharacterized protein</fullName>
    </submittedName>
</protein>
<evidence type="ECO:0000313" key="1">
    <source>
        <dbReference type="EMBL" id="WEK05242.1"/>
    </source>
</evidence>
<evidence type="ECO:0000313" key="2">
    <source>
        <dbReference type="Proteomes" id="UP001217476"/>
    </source>
</evidence>
<dbReference type="AlphaFoldDB" id="A0AAJ6B0I8"/>